<keyword evidence="1" id="KW-0472">Membrane</keyword>
<dbReference type="AlphaFoldDB" id="A0A5D4S578"/>
<evidence type="ECO:0000256" key="1">
    <source>
        <dbReference type="SAM" id="Phobius"/>
    </source>
</evidence>
<protein>
    <submittedName>
        <fullName evidence="2">Uncharacterized protein</fullName>
    </submittedName>
</protein>
<feature type="transmembrane region" description="Helical" evidence="1">
    <location>
        <begin position="12"/>
        <end position="34"/>
    </location>
</feature>
<dbReference type="RefSeq" id="WP_022543235.1">
    <property type="nucleotide sequence ID" value="NZ_JBNILD010000014.1"/>
</dbReference>
<organism evidence="2 3">
    <name type="scientific">Bacillus infantis</name>
    <dbReference type="NCBI Taxonomy" id="324767"/>
    <lineage>
        <taxon>Bacteria</taxon>
        <taxon>Bacillati</taxon>
        <taxon>Bacillota</taxon>
        <taxon>Bacilli</taxon>
        <taxon>Bacillales</taxon>
        <taxon>Bacillaceae</taxon>
        <taxon>Bacillus</taxon>
    </lineage>
</organism>
<comment type="caution">
    <text evidence="2">The sequence shown here is derived from an EMBL/GenBank/DDBJ whole genome shotgun (WGS) entry which is preliminary data.</text>
</comment>
<keyword evidence="1" id="KW-0812">Transmembrane</keyword>
<dbReference type="EMBL" id="VTES01000010">
    <property type="protein sequence ID" value="TYS58370.1"/>
    <property type="molecule type" value="Genomic_DNA"/>
</dbReference>
<keyword evidence="1" id="KW-1133">Transmembrane helix</keyword>
<sequence length="148" mass="17275">MLKKFFLPIIYISEWVVFFYTVLFMIIFNLTYYVNMVIIDMPWEERTSLPFIKTVIFMTGACMVCFLYIKYVKGRRIYQNVKDILWGILFGVNGLLCILMLGISLIFELPINERVLLALAFIASAGFFLACIRSLLLSYVGRPFFSAR</sequence>
<reference evidence="2 3" key="1">
    <citation type="submission" date="2019-08" db="EMBL/GenBank/DDBJ databases">
        <title>Bacillus genomes from the desert of Cuatro Cienegas, Coahuila.</title>
        <authorList>
            <person name="Olmedo-Alvarez G."/>
        </authorList>
    </citation>
    <scope>NUCLEOTIDE SEQUENCE [LARGE SCALE GENOMIC DNA]</scope>
    <source>
        <strain evidence="2 3">CH37_1T</strain>
    </source>
</reference>
<evidence type="ECO:0000313" key="2">
    <source>
        <dbReference type="EMBL" id="TYS58370.1"/>
    </source>
</evidence>
<accession>A0A5D4S578</accession>
<feature type="transmembrane region" description="Helical" evidence="1">
    <location>
        <begin position="84"/>
        <end position="109"/>
    </location>
</feature>
<name>A0A5D4S578_9BACI</name>
<proteinExistence type="predicted"/>
<feature type="transmembrane region" description="Helical" evidence="1">
    <location>
        <begin position="54"/>
        <end position="72"/>
    </location>
</feature>
<feature type="transmembrane region" description="Helical" evidence="1">
    <location>
        <begin position="115"/>
        <end position="140"/>
    </location>
</feature>
<dbReference type="Proteomes" id="UP000323732">
    <property type="component" value="Unassembled WGS sequence"/>
</dbReference>
<gene>
    <name evidence="2" type="ORF">FZD47_23705</name>
</gene>
<evidence type="ECO:0000313" key="3">
    <source>
        <dbReference type="Proteomes" id="UP000323732"/>
    </source>
</evidence>